<comment type="similarity">
    <text evidence="1">Belongs to the proteasome subunit S14 family.</text>
</comment>
<dbReference type="FunCoup" id="A0A194RIJ1">
    <property type="interactions" value="1769"/>
</dbReference>
<keyword evidence="8" id="KW-1185">Reference proteome</keyword>
<dbReference type="EMBL" id="KQ460154">
    <property type="protein sequence ID" value="KPJ17259.1"/>
    <property type="molecule type" value="Genomic_DNA"/>
</dbReference>
<evidence type="ECO:0000313" key="8">
    <source>
        <dbReference type="Proteomes" id="UP000053240"/>
    </source>
</evidence>
<dbReference type="Gene3D" id="1.25.40.990">
    <property type="match status" value="1"/>
</dbReference>
<dbReference type="InParanoid" id="A0A194RIJ1"/>
<evidence type="ECO:0000256" key="1">
    <source>
        <dbReference type="ARBA" id="ARBA00009627"/>
    </source>
</evidence>
<dbReference type="GO" id="GO:0005634">
    <property type="term" value="C:nucleus"/>
    <property type="evidence" value="ECO:0007669"/>
    <property type="project" value="TreeGrafter"/>
</dbReference>
<dbReference type="InterPro" id="IPR000717">
    <property type="entry name" value="PCI_dom"/>
</dbReference>
<dbReference type="OrthoDB" id="409122at2759"/>
<dbReference type="Proteomes" id="UP000053240">
    <property type="component" value="Unassembled WGS sequence"/>
</dbReference>
<evidence type="ECO:0000259" key="6">
    <source>
        <dbReference type="PROSITE" id="PS50250"/>
    </source>
</evidence>
<evidence type="ECO:0000256" key="3">
    <source>
        <dbReference type="ARBA" id="ARBA00022942"/>
    </source>
</evidence>
<evidence type="ECO:0000313" key="7">
    <source>
        <dbReference type="EMBL" id="KPJ17259.1"/>
    </source>
</evidence>
<keyword evidence="3 7" id="KW-0647">Proteasome</keyword>
<name>A0A194RIJ1_PAPMA</name>
<dbReference type="GO" id="GO:0043161">
    <property type="term" value="P:proteasome-mediated ubiquitin-dependent protein catabolic process"/>
    <property type="evidence" value="ECO:0007669"/>
    <property type="project" value="TreeGrafter"/>
</dbReference>
<dbReference type="Pfam" id="PF10075">
    <property type="entry name" value="CSN8_PSD8_EIF3K"/>
    <property type="match status" value="1"/>
</dbReference>
<evidence type="ECO:0000256" key="4">
    <source>
        <dbReference type="ARBA" id="ARBA00062283"/>
    </source>
</evidence>
<dbReference type="InterPro" id="IPR006746">
    <property type="entry name" value="26S_Psome_Rpn12"/>
</dbReference>
<organism evidence="7 8">
    <name type="scientific">Papilio machaon</name>
    <name type="common">Old World swallowtail butterfly</name>
    <dbReference type="NCBI Taxonomy" id="76193"/>
    <lineage>
        <taxon>Eukaryota</taxon>
        <taxon>Metazoa</taxon>
        <taxon>Ecdysozoa</taxon>
        <taxon>Arthropoda</taxon>
        <taxon>Hexapoda</taxon>
        <taxon>Insecta</taxon>
        <taxon>Pterygota</taxon>
        <taxon>Neoptera</taxon>
        <taxon>Endopterygota</taxon>
        <taxon>Lepidoptera</taxon>
        <taxon>Glossata</taxon>
        <taxon>Ditrysia</taxon>
        <taxon>Papilionoidea</taxon>
        <taxon>Papilionidae</taxon>
        <taxon>Papilioninae</taxon>
        <taxon>Papilio</taxon>
    </lineage>
</organism>
<dbReference type="STRING" id="76193.A0A194RIJ1"/>
<evidence type="ECO:0000256" key="5">
    <source>
        <dbReference type="ARBA" id="ARBA00078986"/>
    </source>
</evidence>
<proteinExistence type="inferred from homology"/>
<dbReference type="FunFam" id="1.25.40.990:FF:000001">
    <property type="entry name" value="26S proteasome non-ATPase regulatory subunit"/>
    <property type="match status" value="1"/>
</dbReference>
<comment type="subunit">
    <text evidence="4">Component of the 19S proteasome regulatory particle complex. The 26S proteasome consists of a 20S core particle (CP) and two 19S regulatory subunits (RP). The regulatory particle is made of a lid composed of 9 subunits including PSMD8, a base containing 6 ATPases and few additional components. Interacts with DDI2. Interacts with TASOR.</text>
</comment>
<dbReference type="GO" id="GO:0008541">
    <property type="term" value="C:proteasome regulatory particle, lid subcomplex"/>
    <property type="evidence" value="ECO:0007669"/>
    <property type="project" value="TreeGrafter"/>
</dbReference>
<reference evidence="7 8" key="1">
    <citation type="journal article" date="2015" name="Nat. Commun.">
        <title>Outbred genome sequencing and CRISPR/Cas9 gene editing in butterflies.</title>
        <authorList>
            <person name="Li X."/>
            <person name="Fan D."/>
            <person name="Zhang W."/>
            <person name="Liu G."/>
            <person name="Zhang L."/>
            <person name="Zhao L."/>
            <person name="Fang X."/>
            <person name="Chen L."/>
            <person name="Dong Y."/>
            <person name="Chen Y."/>
            <person name="Ding Y."/>
            <person name="Zhao R."/>
            <person name="Feng M."/>
            <person name="Zhu Y."/>
            <person name="Feng Y."/>
            <person name="Jiang X."/>
            <person name="Zhu D."/>
            <person name="Xiang H."/>
            <person name="Feng X."/>
            <person name="Li S."/>
            <person name="Wang J."/>
            <person name="Zhang G."/>
            <person name="Kronforst M.R."/>
            <person name="Wang W."/>
        </authorList>
    </citation>
    <scope>NUCLEOTIDE SEQUENCE [LARGE SCALE GENOMIC DNA]</scope>
    <source>
        <strain evidence="7">Ya'a_city_454_Pm</strain>
        <tissue evidence="7">Whole body</tissue>
    </source>
</reference>
<accession>A0A194RIJ1</accession>
<dbReference type="GO" id="GO:0005829">
    <property type="term" value="C:cytosol"/>
    <property type="evidence" value="ECO:0007669"/>
    <property type="project" value="TreeGrafter"/>
</dbReference>
<gene>
    <name evidence="7" type="ORF">RR48_08750</name>
</gene>
<feature type="domain" description="PCI" evidence="6">
    <location>
        <begin position="78"/>
        <end position="268"/>
    </location>
</feature>
<protein>
    <recommendedName>
        <fullName evidence="2">26S proteasome non-ATPase regulatory subunit 8</fullName>
    </recommendedName>
    <alternativeName>
        <fullName evidence="5">26S proteasome regulatory subunit RPN12</fullName>
    </alternativeName>
</protein>
<dbReference type="PANTHER" id="PTHR12387">
    <property type="entry name" value="26S PROTEASOME NON-ATPASE REGULATORY SUBUNIT 8"/>
    <property type="match status" value="1"/>
</dbReference>
<dbReference type="AlphaFoldDB" id="A0A194RIJ1"/>
<sequence>MASLKDVAALYQNLKTEWSKKPRKLDKCGELLNKIKVALTQLSFLPSNNAAANQKELILARDVLEIGAQWAVASKDVKAFERYMSQLKCYYFDYKDHLPESAFMYQLLGLNLLFLLAQNRVAEFHTELERLPVDVIRADPYVRHPLALEQYLMEGSYNKIFLAKGNVPAESYTLFMDTLLETVRGEIAACIEKAYLSIPCGEAARRLNLPSQMAVLEYGKKRNWVLGADNCYHFNAADEASAAAAGVLPSAELAEQTIEYARHLEMIV</sequence>
<dbReference type="PROSITE" id="PS50250">
    <property type="entry name" value="PCI"/>
    <property type="match status" value="1"/>
</dbReference>
<dbReference type="InterPro" id="IPR033464">
    <property type="entry name" value="CSN8_PSD8_EIF3K"/>
</dbReference>
<dbReference type="KEGG" id="pmac:106708410"/>
<evidence type="ECO:0000256" key="2">
    <source>
        <dbReference type="ARBA" id="ARBA00014939"/>
    </source>
</evidence>
<dbReference type="PANTHER" id="PTHR12387:SF0">
    <property type="entry name" value="26S PROTEASOME NON-ATPASE REGULATORY SUBUNIT 8"/>
    <property type="match status" value="1"/>
</dbReference>
<dbReference type="OMA" id="HIMDGYF"/>